<keyword evidence="4" id="KW-1185">Reference proteome</keyword>
<dbReference type="Gene3D" id="3.10.540.10">
    <property type="entry name" value="duf1285 like domain"/>
    <property type="match status" value="1"/>
</dbReference>
<feature type="domain" description="DUF1285" evidence="2">
    <location>
        <begin position="84"/>
        <end position="175"/>
    </location>
</feature>
<evidence type="ECO:0000313" key="4">
    <source>
        <dbReference type="Proteomes" id="UP001548189"/>
    </source>
</evidence>
<name>A0ABV2BW00_9GAMM</name>
<gene>
    <name evidence="3" type="ORF">ABVT43_13345</name>
</gene>
<evidence type="ECO:0000259" key="2">
    <source>
        <dbReference type="Pfam" id="PF21028"/>
    </source>
</evidence>
<sequence>MSTTESLIKAIGDNPLPPVDQWNPQLCGEIDLIIKADGTWLYQGTPFTRHKMILLFSRVLKKEGHQYFLVTPVEKVAIKVEWMPFTIIDFEIIQQAKPVYRFFDNCENSVTLTEQTQINFSHYQSQQLPIIQIRKNLFASFSRSCYYNLLQTASIEQQNDTHQVCIQSNNLNFCLGEFSER</sequence>
<protein>
    <submittedName>
        <fullName evidence="3">DUF1285 domain-containing protein</fullName>
    </submittedName>
</protein>
<feature type="domain" description="DUF1285" evidence="1">
    <location>
        <begin position="17"/>
        <end position="81"/>
    </location>
</feature>
<proteinExistence type="predicted"/>
<dbReference type="Proteomes" id="UP001548189">
    <property type="component" value="Unassembled WGS sequence"/>
</dbReference>
<dbReference type="InterPro" id="IPR023361">
    <property type="entry name" value="DUF1285_beta_roll_sf"/>
</dbReference>
<reference evidence="3 4" key="1">
    <citation type="submission" date="2024-06" db="EMBL/GenBank/DDBJ databases">
        <authorList>
            <person name="Li F."/>
        </authorList>
    </citation>
    <scope>NUCLEOTIDE SEQUENCE [LARGE SCALE GENOMIC DNA]</scope>
    <source>
        <strain evidence="3 4">GXAS 311</strain>
    </source>
</reference>
<dbReference type="EMBL" id="JBEVCJ010000017">
    <property type="protein sequence ID" value="MET1256119.1"/>
    <property type="molecule type" value="Genomic_DNA"/>
</dbReference>
<dbReference type="PIRSF" id="PIRSF029557">
    <property type="entry name" value="UCP029557"/>
    <property type="match status" value="1"/>
</dbReference>
<dbReference type="Pfam" id="PF06938">
    <property type="entry name" value="DUF1285_N"/>
    <property type="match status" value="1"/>
</dbReference>
<evidence type="ECO:0000259" key="1">
    <source>
        <dbReference type="Pfam" id="PF06938"/>
    </source>
</evidence>
<dbReference type="RefSeq" id="WP_353896704.1">
    <property type="nucleotide sequence ID" value="NZ_JBEVCJ010000017.1"/>
</dbReference>
<comment type="caution">
    <text evidence="3">The sequence shown here is derived from an EMBL/GenBank/DDBJ whole genome shotgun (WGS) entry which is preliminary data.</text>
</comment>
<dbReference type="InterPro" id="IPR010707">
    <property type="entry name" value="DUF1285"/>
</dbReference>
<dbReference type="InterPro" id="IPR048342">
    <property type="entry name" value="DUF1285_C"/>
</dbReference>
<organism evidence="3 4">
    <name type="scientific">Aliikangiella maris</name>
    <dbReference type="NCBI Taxonomy" id="3162458"/>
    <lineage>
        <taxon>Bacteria</taxon>
        <taxon>Pseudomonadati</taxon>
        <taxon>Pseudomonadota</taxon>
        <taxon>Gammaproteobacteria</taxon>
        <taxon>Oceanospirillales</taxon>
        <taxon>Pleioneaceae</taxon>
        <taxon>Aliikangiella</taxon>
    </lineage>
</organism>
<evidence type="ECO:0000313" key="3">
    <source>
        <dbReference type="EMBL" id="MET1256119.1"/>
    </source>
</evidence>
<accession>A0ABV2BW00</accession>
<dbReference type="Gene3D" id="2.30.270.10">
    <property type="entry name" value="duf1285 protein"/>
    <property type="match status" value="1"/>
</dbReference>
<dbReference type="InterPro" id="IPR048341">
    <property type="entry name" value="DUF1285_N"/>
</dbReference>
<dbReference type="Pfam" id="PF21028">
    <property type="entry name" value="DUF1285_C"/>
    <property type="match status" value="1"/>
</dbReference>